<dbReference type="HOGENOM" id="CLU_1977525_0_0_0"/>
<protein>
    <submittedName>
        <fullName evidence="2">Uncharacterized protein</fullName>
    </submittedName>
</protein>
<dbReference type="Proteomes" id="UP000001660">
    <property type="component" value="Chromosome"/>
</dbReference>
<accession>D8PBS3</accession>
<gene>
    <name evidence="2" type="ORF">NIDE0919</name>
</gene>
<dbReference type="EMBL" id="FP929003">
    <property type="protein sequence ID" value="CBK40682.1"/>
    <property type="molecule type" value="Genomic_DNA"/>
</dbReference>
<dbReference type="STRING" id="330214.NIDE0919"/>
<feature type="compositionally biased region" description="Basic and acidic residues" evidence="1">
    <location>
        <begin position="88"/>
        <end position="97"/>
    </location>
</feature>
<keyword evidence="3" id="KW-1185">Reference proteome</keyword>
<evidence type="ECO:0000313" key="3">
    <source>
        <dbReference type="Proteomes" id="UP000001660"/>
    </source>
</evidence>
<reference evidence="2 3" key="1">
    <citation type="journal article" date="2010" name="Proc. Natl. Acad. Sci. U.S.A.">
        <title>A Nitrospira metagenome illuminates the physiology and evolution of globally important nitrite-oxidizing bacteria.</title>
        <authorList>
            <person name="Lucker S."/>
            <person name="Wagner M."/>
            <person name="Maixner F."/>
            <person name="Pelletier E."/>
            <person name="Koch H."/>
            <person name="Vacherie B."/>
            <person name="Rattei T."/>
            <person name="Sinninghe Damste J."/>
            <person name="Spieck E."/>
            <person name="Le Paslier D."/>
            <person name="Daims H."/>
        </authorList>
    </citation>
    <scope>NUCLEOTIDE SEQUENCE [LARGE SCALE GENOMIC DNA]</scope>
</reference>
<evidence type="ECO:0000313" key="2">
    <source>
        <dbReference type="EMBL" id="CBK40682.1"/>
    </source>
</evidence>
<dbReference type="KEGG" id="nde:NIDE0919"/>
<dbReference type="AlphaFoldDB" id="D8PBS3"/>
<feature type="region of interest" description="Disordered" evidence="1">
    <location>
        <begin position="47"/>
        <end position="97"/>
    </location>
</feature>
<proteinExistence type="predicted"/>
<sequence>MRIDSHPRRAPLGLDIGLNRERLERRLVHGLEDGLPTSGALLEGTAIQDVEGRGQRGVEFGQTEEGLRSRQARSPGPDRHKSGSTPAHSDRPWSRPRRDCRGLALWLHISRDDRIRHASKSNIELH</sequence>
<organism evidence="2 3">
    <name type="scientific">Nitrospira defluvii</name>
    <dbReference type="NCBI Taxonomy" id="330214"/>
    <lineage>
        <taxon>Bacteria</taxon>
        <taxon>Pseudomonadati</taxon>
        <taxon>Nitrospirota</taxon>
        <taxon>Nitrospiria</taxon>
        <taxon>Nitrospirales</taxon>
        <taxon>Nitrospiraceae</taxon>
        <taxon>Nitrospira</taxon>
    </lineage>
</organism>
<evidence type="ECO:0000256" key="1">
    <source>
        <dbReference type="SAM" id="MobiDB-lite"/>
    </source>
</evidence>
<name>D8PBS3_9BACT</name>